<feature type="transmembrane region" description="Helical" evidence="13">
    <location>
        <begin position="231"/>
        <end position="254"/>
    </location>
</feature>
<keyword evidence="15" id="KW-1185">Reference proteome</keyword>
<dbReference type="GO" id="GO:0006814">
    <property type="term" value="P:sodium ion transport"/>
    <property type="evidence" value="ECO:0007669"/>
    <property type="project" value="UniProtKB-KW"/>
</dbReference>
<protein>
    <submittedName>
        <fullName evidence="14">Sensor histidine kinase YycG</fullName>
    </submittedName>
</protein>
<keyword evidence="4" id="KW-1003">Cell membrane</keyword>
<gene>
    <name evidence="14" type="ORF">phytr_9130</name>
</gene>
<dbReference type="GO" id="GO:0005886">
    <property type="term" value="C:plasma membrane"/>
    <property type="evidence" value="ECO:0007669"/>
    <property type="project" value="UniProtKB-SubCell"/>
</dbReference>
<dbReference type="PANTHER" id="PTHR48086:SF3">
    <property type="entry name" value="SODIUM_PROLINE SYMPORTER"/>
    <property type="match status" value="1"/>
</dbReference>
<dbReference type="SUPFAM" id="SSF55874">
    <property type="entry name" value="ATPase domain of HSP90 chaperone/DNA topoisomerase II/histidine kinase"/>
    <property type="match status" value="1"/>
</dbReference>
<evidence type="ECO:0000256" key="1">
    <source>
        <dbReference type="ARBA" id="ARBA00004651"/>
    </source>
</evidence>
<feature type="transmembrane region" description="Helical" evidence="13">
    <location>
        <begin position="355"/>
        <end position="374"/>
    </location>
</feature>
<evidence type="ECO:0000256" key="13">
    <source>
        <dbReference type="SAM" id="Phobius"/>
    </source>
</evidence>
<dbReference type="InterPro" id="IPR038377">
    <property type="entry name" value="Na/Glc_symporter_sf"/>
</dbReference>
<dbReference type="PROSITE" id="PS50283">
    <property type="entry name" value="NA_SOLUT_SYMP_3"/>
    <property type="match status" value="1"/>
</dbReference>
<keyword evidence="9" id="KW-0406">Ion transport</keyword>
<keyword evidence="14" id="KW-0418">Kinase</keyword>
<evidence type="ECO:0000256" key="12">
    <source>
        <dbReference type="ARBA" id="ARBA00033708"/>
    </source>
</evidence>
<keyword evidence="3" id="KW-0813">Transport</keyword>
<comment type="catalytic activity">
    <reaction evidence="12">
        <text>L-proline(in) + Na(+)(in) = L-proline(out) + Na(+)(out)</text>
        <dbReference type="Rhea" id="RHEA:28967"/>
        <dbReference type="ChEBI" id="CHEBI:29101"/>
        <dbReference type="ChEBI" id="CHEBI:60039"/>
    </reaction>
</comment>
<feature type="transmembrane region" description="Helical" evidence="13">
    <location>
        <begin position="603"/>
        <end position="621"/>
    </location>
</feature>
<feature type="transmembrane region" description="Helical" evidence="13">
    <location>
        <begin position="443"/>
        <end position="461"/>
    </location>
</feature>
<evidence type="ECO:0000256" key="11">
    <source>
        <dbReference type="ARBA" id="ARBA00023201"/>
    </source>
</evidence>
<dbReference type="CDD" id="cd10322">
    <property type="entry name" value="SLC5sbd"/>
    <property type="match status" value="1"/>
</dbReference>
<keyword evidence="10 13" id="KW-0472">Membrane</keyword>
<dbReference type="AlphaFoldDB" id="A0A2P1P984"/>
<feature type="transmembrane region" description="Helical" evidence="13">
    <location>
        <begin position="576"/>
        <end position="597"/>
    </location>
</feature>
<dbReference type="Gene3D" id="1.20.1730.10">
    <property type="entry name" value="Sodium/glucose cotransporter"/>
    <property type="match status" value="1"/>
</dbReference>
<dbReference type="InterPro" id="IPR036890">
    <property type="entry name" value="HATPase_C_sf"/>
</dbReference>
<dbReference type="Proteomes" id="UP000241762">
    <property type="component" value="Chromosome"/>
</dbReference>
<comment type="subcellular location">
    <subcellularLocation>
        <location evidence="1">Cell membrane</location>
        <topology evidence="1">Multi-pass membrane protein</topology>
    </subcellularLocation>
</comment>
<dbReference type="GO" id="GO:0015293">
    <property type="term" value="F:symporter activity"/>
    <property type="evidence" value="ECO:0007669"/>
    <property type="project" value="UniProtKB-KW"/>
</dbReference>
<keyword evidence="7 13" id="KW-1133">Transmembrane helix</keyword>
<feature type="transmembrane region" description="Helical" evidence="13">
    <location>
        <begin position="653"/>
        <end position="673"/>
    </location>
</feature>
<dbReference type="GO" id="GO:0016301">
    <property type="term" value="F:kinase activity"/>
    <property type="evidence" value="ECO:0007669"/>
    <property type="project" value="UniProtKB-KW"/>
</dbReference>
<evidence type="ECO:0000256" key="4">
    <source>
        <dbReference type="ARBA" id="ARBA00022475"/>
    </source>
</evidence>
<dbReference type="PANTHER" id="PTHR48086">
    <property type="entry name" value="SODIUM/PROLINE SYMPORTER-RELATED"/>
    <property type="match status" value="1"/>
</dbReference>
<evidence type="ECO:0000256" key="9">
    <source>
        <dbReference type="ARBA" id="ARBA00023065"/>
    </source>
</evidence>
<keyword evidence="11" id="KW-0739">Sodium transport</keyword>
<dbReference type="EMBL" id="CP027845">
    <property type="protein sequence ID" value="AVP87842.1"/>
    <property type="molecule type" value="Genomic_DNA"/>
</dbReference>
<evidence type="ECO:0000313" key="15">
    <source>
        <dbReference type="Proteomes" id="UP000241762"/>
    </source>
</evidence>
<sequence length="865" mass="96394">MNFNIDSIIFIGFLLTSVLIGLFSSYGVRTIREYAIGNKNFTTATIAATIVATWASGNAFFGMVEETYKNGLYQIFSDCADVICMFSIGIILAPRMSEFLDKLSIAEAMGSLYGKYVRIITAIAGLAMAAGIIAAQLQVAGLIFSYSFNCPIEYGVIIGGIIMGLYSTWGGVRSVTFTDVIQLVTFATMVPTLAFFIFDKTHVTSILASPEVTRKFFSFGEVFNFTNSKSLYYACLFLFNGIPSVGPAFFQRIAIAKDTKQITKSFVIAGFIWLFIILSIDFVSLLTFASHPDLAPTNVVKFIIFEQSYPGLRGFILAGIMAMIISTADSYNNSASVLFVHDFCKPLGIKITRELLGMRITSAILVLVSIKLALSSGIGQGYSLIRNLIAANTFYMPIVTVPFLLAIFGFRSSGKAVLIGMIAGAITVLIWGQLLGIQYIPSIIPGMIANMTFLFASHYLLKQEGGWVGIKDLAPLIAIREERSEKIQRFITSLRGFNLSKFIEKNSPNNQLMYIYTGLFCCISLYANIATIDYYTKLSFPGLFQFITPSVLLPATALLSYPLWPNYLKEKEAIAHIAWNIVAFYGLICTGFLLTMLSSFDPFHVMLLTISIIIVAMLVRWQWAITMTTSGILSTFLLTKHNFPSILSLSSDAIKLQIMYLLVLTSGLLIVFIKPKQEQETLLTSRVNYLRRKILAKEEEMMRTLSLLNVENNVQTRRHKPLNDIIFISQMLFDFYDGLSGTEKQEAAKIILKSFVRLENFESNIANLSKLTAPNLEFANEEINFAGLISERLKICRNLYEEEDSKREFVLSIDKNIKIIGDRSYLEQMIDNLIINAIVNCSKGIINISLEKLGTKSLSLRIKIA</sequence>
<dbReference type="OrthoDB" id="5464450at2"/>
<proteinExistence type="inferred from homology"/>
<feature type="transmembrane region" description="Helical" evidence="13">
    <location>
        <begin position="394"/>
        <end position="410"/>
    </location>
</feature>
<feature type="transmembrane region" description="Helical" evidence="13">
    <location>
        <begin position="73"/>
        <end position="95"/>
    </location>
</feature>
<dbReference type="RefSeq" id="WP_106874685.1">
    <property type="nucleotide sequence ID" value="NZ_CP027845.1"/>
</dbReference>
<evidence type="ECO:0000313" key="14">
    <source>
        <dbReference type="EMBL" id="AVP87842.1"/>
    </source>
</evidence>
<evidence type="ECO:0000256" key="2">
    <source>
        <dbReference type="ARBA" id="ARBA00006434"/>
    </source>
</evidence>
<evidence type="ECO:0000256" key="10">
    <source>
        <dbReference type="ARBA" id="ARBA00023136"/>
    </source>
</evidence>
<dbReference type="Pfam" id="PF00474">
    <property type="entry name" value="SSF"/>
    <property type="match status" value="1"/>
</dbReference>
<evidence type="ECO:0000256" key="8">
    <source>
        <dbReference type="ARBA" id="ARBA00023053"/>
    </source>
</evidence>
<evidence type="ECO:0000256" key="5">
    <source>
        <dbReference type="ARBA" id="ARBA00022692"/>
    </source>
</evidence>
<feature type="transmembrane region" description="Helical" evidence="13">
    <location>
        <begin position="417"/>
        <end position="437"/>
    </location>
</feature>
<reference evidence="14 15" key="1">
    <citation type="submission" date="2018-03" db="EMBL/GenBank/DDBJ databases">
        <title>A gene transfer event suggests a long-term partnership between eustigmatophyte algae and a novel lineage of endosymbiotic bacteria.</title>
        <authorList>
            <person name="Yurchenko T."/>
            <person name="Sevcikova T."/>
            <person name="Pribyl P."/>
            <person name="El Karkouri K."/>
            <person name="Klimes V."/>
            <person name="Amaral R."/>
            <person name="Zbrankova V."/>
            <person name="Kim E."/>
            <person name="Raoult D."/>
            <person name="Santos L.M.A."/>
            <person name="Elias M."/>
        </authorList>
    </citation>
    <scope>NUCLEOTIDE SEQUENCE [LARGE SCALE GENOMIC DNA]</scope>
    <source>
        <strain evidence="14">CCALA 838</strain>
    </source>
</reference>
<keyword evidence="5 13" id="KW-0812">Transmembrane</keyword>
<name>A0A2P1P984_9RICK</name>
<feature type="transmembrane region" description="Helical" evidence="13">
    <location>
        <begin position="543"/>
        <end position="564"/>
    </location>
</feature>
<feature type="transmembrane region" description="Helical" evidence="13">
    <location>
        <begin position="309"/>
        <end position="328"/>
    </location>
</feature>
<feature type="transmembrane region" description="Helical" evidence="13">
    <location>
        <begin position="6"/>
        <end position="28"/>
    </location>
</feature>
<feature type="transmembrane region" description="Helical" evidence="13">
    <location>
        <begin position="143"/>
        <end position="168"/>
    </location>
</feature>
<feature type="transmembrane region" description="Helical" evidence="13">
    <location>
        <begin position="512"/>
        <end position="531"/>
    </location>
</feature>
<organism evidence="14 15">
    <name type="scientific">Candidatus Phycorickettsia trachydisci</name>
    <dbReference type="NCBI Taxonomy" id="2115978"/>
    <lineage>
        <taxon>Bacteria</taxon>
        <taxon>Pseudomonadati</taxon>
        <taxon>Pseudomonadota</taxon>
        <taxon>Alphaproteobacteria</taxon>
        <taxon>Rickettsiales</taxon>
        <taxon>Rickettsiaceae</taxon>
        <taxon>Candidatus Phycorickettsia</taxon>
    </lineage>
</organism>
<evidence type="ECO:0000256" key="3">
    <source>
        <dbReference type="ARBA" id="ARBA00022448"/>
    </source>
</evidence>
<feature type="transmembrane region" description="Helical" evidence="13">
    <location>
        <begin position="180"/>
        <end position="198"/>
    </location>
</feature>
<evidence type="ECO:0000256" key="6">
    <source>
        <dbReference type="ARBA" id="ARBA00022847"/>
    </source>
</evidence>
<comment type="similarity">
    <text evidence="2">Belongs to the sodium:solute symporter (SSF) (TC 2.A.21) family.</text>
</comment>
<dbReference type="KEGG" id="ptc:phytr_9130"/>
<feature type="transmembrane region" description="Helical" evidence="13">
    <location>
        <begin position="266"/>
        <end position="289"/>
    </location>
</feature>
<dbReference type="InterPro" id="IPR001734">
    <property type="entry name" value="Na/solute_symporter"/>
</dbReference>
<keyword evidence="14" id="KW-0808">Transferase</keyword>
<keyword evidence="6" id="KW-0769">Symport</keyword>
<accession>A0A2P1P984</accession>
<evidence type="ECO:0000256" key="7">
    <source>
        <dbReference type="ARBA" id="ARBA00022989"/>
    </source>
</evidence>
<dbReference type="InterPro" id="IPR050277">
    <property type="entry name" value="Sodium:Solute_Symporter"/>
</dbReference>
<feature type="transmembrane region" description="Helical" evidence="13">
    <location>
        <begin position="116"/>
        <end position="137"/>
    </location>
</feature>
<dbReference type="Gene3D" id="3.30.565.10">
    <property type="entry name" value="Histidine kinase-like ATPase, C-terminal domain"/>
    <property type="match status" value="1"/>
</dbReference>
<keyword evidence="8" id="KW-0915">Sodium</keyword>
<feature type="transmembrane region" description="Helical" evidence="13">
    <location>
        <begin position="40"/>
        <end position="61"/>
    </location>
</feature>